<keyword evidence="9" id="KW-1185">Reference proteome</keyword>
<organism evidence="8 9">
    <name type="scientific">Trinickia dabaoshanensis</name>
    <dbReference type="NCBI Taxonomy" id="564714"/>
    <lineage>
        <taxon>Bacteria</taxon>
        <taxon>Pseudomonadati</taxon>
        <taxon>Pseudomonadota</taxon>
        <taxon>Betaproteobacteria</taxon>
        <taxon>Burkholderiales</taxon>
        <taxon>Burkholderiaceae</taxon>
        <taxon>Trinickia</taxon>
    </lineage>
</organism>
<evidence type="ECO:0000313" key="9">
    <source>
        <dbReference type="Proteomes" id="UP000235616"/>
    </source>
</evidence>
<dbReference type="SUPFAM" id="SSF51261">
    <property type="entry name" value="Duplicated hybrid motif"/>
    <property type="match status" value="1"/>
</dbReference>
<evidence type="ECO:0000256" key="4">
    <source>
        <dbReference type="ARBA" id="ARBA00022801"/>
    </source>
</evidence>
<accession>A0A2N7VBK7</accession>
<dbReference type="PANTHER" id="PTHR21666:SF288">
    <property type="entry name" value="CELL DIVISION PROTEIN YTFB"/>
    <property type="match status" value="1"/>
</dbReference>
<keyword evidence="4" id="KW-0378">Hydrolase</keyword>
<evidence type="ECO:0000256" key="1">
    <source>
        <dbReference type="ARBA" id="ARBA00001947"/>
    </source>
</evidence>
<name>A0A2N7VBK7_9BURK</name>
<dbReference type="OrthoDB" id="9815245at2"/>
<dbReference type="GO" id="GO:0006508">
    <property type="term" value="P:proteolysis"/>
    <property type="evidence" value="ECO:0007669"/>
    <property type="project" value="UniProtKB-KW"/>
</dbReference>
<dbReference type="InterPro" id="IPR016047">
    <property type="entry name" value="M23ase_b-sheet_dom"/>
</dbReference>
<dbReference type="EMBL" id="PNYA01000044">
    <property type="protein sequence ID" value="PMS14542.1"/>
    <property type="molecule type" value="Genomic_DNA"/>
</dbReference>
<evidence type="ECO:0000313" key="8">
    <source>
        <dbReference type="EMBL" id="PMS14542.1"/>
    </source>
</evidence>
<feature type="domain" description="M23ase beta-sheet core" evidence="7">
    <location>
        <begin position="103"/>
        <end position="199"/>
    </location>
</feature>
<evidence type="ECO:0000256" key="2">
    <source>
        <dbReference type="ARBA" id="ARBA00022670"/>
    </source>
</evidence>
<evidence type="ECO:0000256" key="6">
    <source>
        <dbReference type="ARBA" id="ARBA00023049"/>
    </source>
</evidence>
<comment type="caution">
    <text evidence="8">The sequence shown here is derived from an EMBL/GenBank/DDBJ whole genome shotgun (WGS) entry which is preliminary data.</text>
</comment>
<keyword evidence="2" id="KW-0645">Protease</keyword>
<dbReference type="Proteomes" id="UP000235616">
    <property type="component" value="Unassembled WGS sequence"/>
</dbReference>
<dbReference type="GO" id="GO:0046872">
    <property type="term" value="F:metal ion binding"/>
    <property type="evidence" value="ECO:0007669"/>
    <property type="project" value="UniProtKB-KW"/>
</dbReference>
<comment type="cofactor">
    <cofactor evidence="1">
        <name>Zn(2+)</name>
        <dbReference type="ChEBI" id="CHEBI:29105"/>
    </cofactor>
</comment>
<dbReference type="Gene3D" id="3.10.450.350">
    <property type="match status" value="1"/>
</dbReference>
<evidence type="ECO:0000256" key="3">
    <source>
        <dbReference type="ARBA" id="ARBA00022723"/>
    </source>
</evidence>
<keyword evidence="3" id="KW-0479">Metal-binding</keyword>
<proteinExistence type="predicted"/>
<dbReference type="AlphaFoldDB" id="A0A2N7VBK7"/>
<dbReference type="Pfam" id="PF01551">
    <property type="entry name" value="Peptidase_M23"/>
    <property type="match status" value="1"/>
</dbReference>
<dbReference type="GO" id="GO:0004222">
    <property type="term" value="F:metalloendopeptidase activity"/>
    <property type="evidence" value="ECO:0007669"/>
    <property type="project" value="TreeGrafter"/>
</dbReference>
<dbReference type="InterPro" id="IPR050570">
    <property type="entry name" value="Cell_wall_metabolism_enzyme"/>
</dbReference>
<dbReference type="PANTHER" id="PTHR21666">
    <property type="entry name" value="PEPTIDASE-RELATED"/>
    <property type="match status" value="1"/>
</dbReference>
<dbReference type="Gene3D" id="2.70.70.10">
    <property type="entry name" value="Glucose Permease (Domain IIA)"/>
    <property type="match status" value="1"/>
</dbReference>
<gene>
    <name evidence="8" type="ORF">C0Z18_31370</name>
</gene>
<reference evidence="8 9" key="1">
    <citation type="submission" date="2018-01" db="EMBL/GenBank/DDBJ databases">
        <title>Whole genome analyses suggest that Burkholderia sensu lato contains two further novel genera in the rhizoxinica-symbiotica group Mycetohabitans gen. nov., and Trinickia gen. nov.: implications for the evolution of diazotrophy and nodulation in the Burkholderiaceae.</title>
        <authorList>
            <person name="Estrada-de los Santos P."/>
            <person name="Palmer M."/>
            <person name="Chavez-Ramirez B."/>
            <person name="Beukes C."/>
            <person name="Steenkamp E.T."/>
            <person name="Hirsch A.M."/>
            <person name="Manyaka P."/>
            <person name="Maluk M."/>
            <person name="Lafos M."/>
            <person name="Crook M."/>
            <person name="Gross E."/>
            <person name="Simon M.F."/>
            <person name="Bueno dos Reis Junior F."/>
            <person name="Poole P.S."/>
            <person name="Venter S.N."/>
            <person name="James E.K."/>
        </authorList>
    </citation>
    <scope>NUCLEOTIDE SEQUENCE [LARGE SCALE GENOMIC DNA]</scope>
    <source>
        <strain evidence="8 9">GIMN1.004</strain>
    </source>
</reference>
<sequence>MIDFRRDWKEKNRVAFVFDTKGDKASSEDQGRPGMPAAVRVVTDAGEHDIFLYRNLAGKAFYYTKRGDRARGGGFLRYPLDFRRISSQFSQRRFDPVLKRWQPHDGVDFAAPSGTAVHATANGVVTFAGVQTGYGNVIEIRNRPPYSTLFAHLSRFAKGIRIGTRVKRNEVIGYVGATGWATGPHLHYEVQVDDVPKNPLTVSLPPAEPLQGRDLSRFASRSETLEDLL</sequence>
<dbReference type="CDD" id="cd12797">
    <property type="entry name" value="M23_peptidase"/>
    <property type="match status" value="1"/>
</dbReference>
<keyword evidence="6" id="KW-0482">Metalloprotease</keyword>
<protein>
    <submittedName>
        <fullName evidence="8">Peptidase M23</fullName>
    </submittedName>
</protein>
<keyword evidence="5" id="KW-0862">Zinc</keyword>
<dbReference type="InterPro" id="IPR011055">
    <property type="entry name" value="Dup_hybrid_motif"/>
</dbReference>
<evidence type="ECO:0000259" key="7">
    <source>
        <dbReference type="Pfam" id="PF01551"/>
    </source>
</evidence>
<evidence type="ECO:0000256" key="5">
    <source>
        <dbReference type="ARBA" id="ARBA00022833"/>
    </source>
</evidence>